<dbReference type="Gene3D" id="1.25.40.570">
    <property type="match status" value="1"/>
</dbReference>
<gene>
    <name evidence="1" type="ORF">BUALT_Bualt07G0044400</name>
</gene>
<dbReference type="EMBL" id="WHWC01000007">
    <property type="protein sequence ID" value="KAG8379016.1"/>
    <property type="molecule type" value="Genomic_DNA"/>
</dbReference>
<protein>
    <submittedName>
        <fullName evidence="1">Uncharacterized protein</fullName>
    </submittedName>
</protein>
<proteinExistence type="predicted"/>
<evidence type="ECO:0000313" key="1">
    <source>
        <dbReference type="EMBL" id="KAG8379016.1"/>
    </source>
</evidence>
<dbReference type="InterPro" id="IPR050871">
    <property type="entry name" value="26S_Proteasome/COP9_Components"/>
</dbReference>
<organism evidence="1 2">
    <name type="scientific">Buddleja alternifolia</name>
    <dbReference type="NCBI Taxonomy" id="168488"/>
    <lineage>
        <taxon>Eukaryota</taxon>
        <taxon>Viridiplantae</taxon>
        <taxon>Streptophyta</taxon>
        <taxon>Embryophyta</taxon>
        <taxon>Tracheophyta</taxon>
        <taxon>Spermatophyta</taxon>
        <taxon>Magnoliopsida</taxon>
        <taxon>eudicotyledons</taxon>
        <taxon>Gunneridae</taxon>
        <taxon>Pentapetalae</taxon>
        <taxon>asterids</taxon>
        <taxon>lamiids</taxon>
        <taxon>Lamiales</taxon>
        <taxon>Scrophulariaceae</taxon>
        <taxon>Buddlejeae</taxon>
        <taxon>Buddleja</taxon>
    </lineage>
</organism>
<name>A0AAV6X7C5_9LAMI</name>
<dbReference type="PANTHER" id="PTHR10678">
    <property type="entry name" value="26S PROTEASOME NON-ATPASE REGULATORY SUBUNIT 11/COP9 SIGNALOSOME COMPLEX SUBUNIT 2"/>
    <property type="match status" value="1"/>
</dbReference>
<keyword evidence="2" id="KW-1185">Reference proteome</keyword>
<dbReference type="Proteomes" id="UP000826271">
    <property type="component" value="Unassembled WGS sequence"/>
</dbReference>
<dbReference type="AlphaFoldDB" id="A0AAV6X7C5"/>
<evidence type="ECO:0000313" key="2">
    <source>
        <dbReference type="Proteomes" id="UP000826271"/>
    </source>
</evidence>
<sequence>MVQNKSKALQNMCNVVYSSDFEEEDGTDNQKKGTKLMELYACGIEMYIKTKNHNLKLVIGKKKMKSYLNGVGIIGESIISYKSTIPHPIIPGIIRECSGRINIAERQWTDAAADFLKLLRTMMKLGTRGVFDA</sequence>
<reference evidence="1" key="1">
    <citation type="submission" date="2019-10" db="EMBL/GenBank/DDBJ databases">
        <authorList>
            <person name="Zhang R."/>
            <person name="Pan Y."/>
            <person name="Wang J."/>
            <person name="Ma R."/>
            <person name="Yu S."/>
        </authorList>
    </citation>
    <scope>NUCLEOTIDE SEQUENCE</scope>
    <source>
        <strain evidence="1">LA-IB0</strain>
        <tissue evidence="1">Leaf</tissue>
    </source>
</reference>
<comment type="caution">
    <text evidence="1">The sequence shown here is derived from an EMBL/GenBank/DDBJ whole genome shotgun (WGS) entry which is preliminary data.</text>
</comment>
<accession>A0AAV6X7C5</accession>